<reference evidence="4 5" key="1">
    <citation type="submission" date="2023-03" db="EMBL/GenBank/DDBJ databases">
        <title>High-quality genome of Scylla paramamosain provides insights in environmental adaptation.</title>
        <authorList>
            <person name="Zhang L."/>
        </authorList>
    </citation>
    <scope>NUCLEOTIDE SEQUENCE [LARGE SCALE GENOMIC DNA]</scope>
    <source>
        <strain evidence="4">LZ_2023a</strain>
        <tissue evidence="4">Muscle</tissue>
    </source>
</reference>
<evidence type="ECO:0000256" key="1">
    <source>
        <dbReference type="SAM" id="Coils"/>
    </source>
</evidence>
<dbReference type="InterPro" id="IPR004827">
    <property type="entry name" value="bZIP"/>
</dbReference>
<comment type="caution">
    <text evidence="4">The sequence shown here is derived from an EMBL/GenBank/DDBJ whole genome shotgun (WGS) entry which is preliminary data.</text>
</comment>
<evidence type="ECO:0000256" key="2">
    <source>
        <dbReference type="SAM" id="MobiDB-lite"/>
    </source>
</evidence>
<feature type="region of interest" description="Disordered" evidence="2">
    <location>
        <begin position="293"/>
        <end position="313"/>
    </location>
</feature>
<organism evidence="4 5">
    <name type="scientific">Scylla paramamosain</name>
    <name type="common">Mud crab</name>
    <dbReference type="NCBI Taxonomy" id="85552"/>
    <lineage>
        <taxon>Eukaryota</taxon>
        <taxon>Metazoa</taxon>
        <taxon>Ecdysozoa</taxon>
        <taxon>Arthropoda</taxon>
        <taxon>Crustacea</taxon>
        <taxon>Multicrustacea</taxon>
        <taxon>Malacostraca</taxon>
        <taxon>Eumalacostraca</taxon>
        <taxon>Eucarida</taxon>
        <taxon>Decapoda</taxon>
        <taxon>Pleocyemata</taxon>
        <taxon>Brachyura</taxon>
        <taxon>Eubrachyura</taxon>
        <taxon>Portunoidea</taxon>
        <taxon>Portunidae</taxon>
        <taxon>Portuninae</taxon>
        <taxon>Scylla</taxon>
    </lineage>
</organism>
<proteinExistence type="predicted"/>
<dbReference type="EMBL" id="JARAKH010000030">
    <property type="protein sequence ID" value="KAK8387495.1"/>
    <property type="molecule type" value="Genomic_DNA"/>
</dbReference>
<feature type="compositionally biased region" description="Basic and acidic residues" evidence="2">
    <location>
        <begin position="8"/>
        <end position="22"/>
    </location>
</feature>
<evidence type="ECO:0000259" key="3">
    <source>
        <dbReference type="PROSITE" id="PS50217"/>
    </source>
</evidence>
<dbReference type="GO" id="GO:0003700">
    <property type="term" value="F:DNA-binding transcription factor activity"/>
    <property type="evidence" value="ECO:0007669"/>
    <property type="project" value="InterPro"/>
</dbReference>
<name>A0AAW0TLF6_SCYPA</name>
<evidence type="ECO:0000313" key="5">
    <source>
        <dbReference type="Proteomes" id="UP001487740"/>
    </source>
</evidence>
<feature type="coiled-coil region" evidence="1">
    <location>
        <begin position="166"/>
        <end position="211"/>
    </location>
</feature>
<keyword evidence="1" id="KW-0175">Coiled coil</keyword>
<evidence type="ECO:0000313" key="4">
    <source>
        <dbReference type="EMBL" id="KAK8387495.1"/>
    </source>
</evidence>
<feature type="domain" description="BZIP" evidence="3">
    <location>
        <begin position="152"/>
        <end position="215"/>
    </location>
</feature>
<accession>A0AAW0TLF6</accession>
<dbReference type="AlphaFoldDB" id="A0AAW0TLF6"/>
<dbReference type="PROSITE" id="PS50217">
    <property type="entry name" value="BZIP"/>
    <property type="match status" value="1"/>
</dbReference>
<feature type="region of interest" description="Disordered" evidence="2">
    <location>
        <begin position="1"/>
        <end position="22"/>
    </location>
</feature>
<feature type="coiled-coil region" evidence="1">
    <location>
        <begin position="239"/>
        <end position="274"/>
    </location>
</feature>
<keyword evidence="5" id="KW-1185">Reference proteome</keyword>
<dbReference type="Proteomes" id="UP001487740">
    <property type="component" value="Unassembled WGS sequence"/>
</dbReference>
<gene>
    <name evidence="4" type="ORF">O3P69_018202</name>
</gene>
<protein>
    <recommendedName>
        <fullName evidence="3">BZIP domain-containing protein</fullName>
    </recommendedName>
</protein>
<sequence length="313" mass="37692">MATTITKWTREKGGRKDFVDPTRRSHQRLRVVLSSSDAARMREMAERCREEAGRRLEDREDVMVRRRIERLRALLHDVTLEKEEKKHSPLHSRVDSKSVEDLREEAVSRSRALGKVRKYLPPPAAPITPQERGERIHAQVLKALPVQVKERQERRRQRREEDAMWAQRVRQNQRLFEEDLERERREKEQKKEKVKKDLDQLCKERAGLRQEESDLILRRRQELERSHQVYHRYQQHQDAQAAKEKERKREELLKEIEKVKAERLKEAVREEQLREEQLRYSAVKRAFARHVKQKTLDKMQGKRGHQTGREAPL</sequence>